<proteinExistence type="predicted"/>
<sequence>MSRFDKPSSVIIPAMKQLAPEAKGLTTADLNNPEHPVNINSQSGKRAGMALMIGSKIYVATGVEPHDPWDASGTGGSSNITVDAPNEPESSISGITLGDGMSYILKGTKAVLHAAVTEQEHKAVESKADSASSAAEQAGQEAASAKQLATQAEQKASSAESAVEPKFDSMRMGWTDPNNVQFKFFSNGVEKQSYNVSRTGLAKALAPSMFTSVTPDKDTKTIKFTDISGSEHTVDLSDWFTDTGGGTNPTVKYHLISGFFPKGGTKDEATIKANITNDREVADANNVWIDDTRPADGGGSSASEDKYMFVWLDDRLGEVRGFEFSGFLSVWDDITPVTVDGNAGKLYISPNPTFAAEVSYKVVMK</sequence>
<feature type="region of interest" description="Disordered" evidence="1">
    <location>
        <begin position="123"/>
        <end position="165"/>
    </location>
</feature>
<dbReference type="EMBL" id="MK820013">
    <property type="protein sequence ID" value="QDF45945.1"/>
    <property type="molecule type" value="Genomic_DNA"/>
</dbReference>
<evidence type="ECO:0000313" key="2">
    <source>
        <dbReference type="EMBL" id="QDF45945.1"/>
    </source>
</evidence>
<reference evidence="2" key="1">
    <citation type="submission" date="2019-04" db="EMBL/GenBank/DDBJ databases">
        <authorList>
            <person name="Cao Y."/>
            <person name="Sun X."/>
            <person name="Zhang Y."/>
        </authorList>
    </citation>
    <scope>NUCLEOTIDE SEQUENCE</scope>
</reference>
<organism evidence="2 3">
    <name type="scientific">Vibrio phage vB_VpaP_MGD2</name>
    <dbReference type="NCBI Taxonomy" id="2565877"/>
    <lineage>
        <taxon>Viruses</taxon>
        <taxon>Duplodnaviria</taxon>
        <taxon>Heunggongvirae</taxon>
        <taxon>Uroviricota</taxon>
        <taxon>Caudoviricetes</taxon>
        <taxon>Autographivirales</taxon>
        <taxon>Autosignataviridae</taxon>
        <taxon>Colwellvirinae</taxon>
        <taxon>Kaohsiungvirus</taxon>
        <taxon>Kaohsiungvirus MGD2</taxon>
    </lineage>
</organism>
<name>A0A6B7HXR1_9CAUD</name>
<evidence type="ECO:0000313" key="3">
    <source>
        <dbReference type="Proteomes" id="UP000435653"/>
    </source>
</evidence>
<accession>A0A6B7HXR1</accession>
<feature type="compositionally biased region" description="Low complexity" evidence="1">
    <location>
        <begin position="129"/>
        <end position="162"/>
    </location>
</feature>
<gene>
    <name evidence="2" type="ORF">vBVpaPMGD2_6</name>
</gene>
<dbReference type="Proteomes" id="UP000435653">
    <property type="component" value="Segment"/>
</dbReference>
<evidence type="ECO:0000256" key="1">
    <source>
        <dbReference type="SAM" id="MobiDB-lite"/>
    </source>
</evidence>
<protein>
    <submittedName>
        <fullName evidence="2">Uncharacterized protein</fullName>
    </submittedName>
</protein>
<keyword evidence="3" id="KW-1185">Reference proteome</keyword>